<evidence type="ECO:0000313" key="2">
    <source>
        <dbReference type="EMBL" id="EAY21288.1"/>
    </source>
</evidence>
<reference evidence="2" key="2">
    <citation type="journal article" date="2007" name="Science">
        <title>Draft genome sequence of the sexually transmitted pathogen Trichomonas vaginalis.</title>
        <authorList>
            <person name="Carlton J.M."/>
            <person name="Hirt R.P."/>
            <person name="Silva J.C."/>
            <person name="Delcher A.L."/>
            <person name="Schatz M."/>
            <person name="Zhao Q."/>
            <person name="Wortman J.R."/>
            <person name="Bidwell S.L."/>
            <person name="Alsmark U.C.M."/>
            <person name="Besteiro S."/>
            <person name="Sicheritz-Ponten T."/>
            <person name="Noel C.J."/>
            <person name="Dacks J.B."/>
            <person name="Foster P.G."/>
            <person name="Simillion C."/>
            <person name="Van de Peer Y."/>
            <person name="Miranda-Saavedra D."/>
            <person name="Barton G.J."/>
            <person name="Westrop G.D."/>
            <person name="Mueller S."/>
            <person name="Dessi D."/>
            <person name="Fiori P.L."/>
            <person name="Ren Q."/>
            <person name="Paulsen I."/>
            <person name="Zhang H."/>
            <person name="Bastida-Corcuera F.D."/>
            <person name="Simoes-Barbosa A."/>
            <person name="Brown M.T."/>
            <person name="Hayes R.D."/>
            <person name="Mukherjee M."/>
            <person name="Okumura C.Y."/>
            <person name="Schneider R."/>
            <person name="Smith A.J."/>
            <person name="Vanacova S."/>
            <person name="Villalvazo M."/>
            <person name="Haas B.J."/>
            <person name="Pertea M."/>
            <person name="Feldblyum T.V."/>
            <person name="Utterback T.R."/>
            <person name="Shu C.L."/>
            <person name="Osoegawa K."/>
            <person name="de Jong P.J."/>
            <person name="Hrdy I."/>
            <person name="Horvathova L."/>
            <person name="Zubacova Z."/>
            <person name="Dolezal P."/>
            <person name="Malik S.B."/>
            <person name="Logsdon J.M. Jr."/>
            <person name="Henze K."/>
            <person name="Gupta A."/>
            <person name="Wang C.C."/>
            <person name="Dunne R.L."/>
            <person name="Upcroft J.A."/>
            <person name="Upcroft P."/>
            <person name="White O."/>
            <person name="Salzberg S.L."/>
            <person name="Tang P."/>
            <person name="Chiu C.-H."/>
            <person name="Lee Y.-S."/>
            <person name="Embley T.M."/>
            <person name="Coombs G.H."/>
            <person name="Mottram J.C."/>
            <person name="Tachezy J."/>
            <person name="Fraser-Liggett C.M."/>
            <person name="Johnson P.J."/>
        </authorList>
    </citation>
    <scope>NUCLEOTIDE SEQUENCE [LARGE SCALE GENOMIC DNA]</scope>
    <source>
        <strain evidence="2">G3</strain>
    </source>
</reference>
<feature type="transmembrane region" description="Helical" evidence="1">
    <location>
        <begin position="677"/>
        <end position="699"/>
    </location>
</feature>
<keyword evidence="3" id="KW-1185">Reference proteome</keyword>
<accession>A2DE70</accession>
<dbReference type="InParanoid" id="A2DE70"/>
<dbReference type="AlphaFoldDB" id="A2DE70"/>
<name>A2DE70_TRIV3</name>
<dbReference type="VEuPathDB" id="TrichDB:TVAGG3_0174760"/>
<organism evidence="2 3">
    <name type="scientific">Trichomonas vaginalis (strain ATCC PRA-98 / G3)</name>
    <dbReference type="NCBI Taxonomy" id="412133"/>
    <lineage>
        <taxon>Eukaryota</taxon>
        <taxon>Metamonada</taxon>
        <taxon>Parabasalia</taxon>
        <taxon>Trichomonadida</taxon>
        <taxon>Trichomonadidae</taxon>
        <taxon>Trichomonas</taxon>
    </lineage>
</organism>
<sequence>MLFLLLNLCLSDTYHKTVESFINGNVSTKNYDQFRFKFQTNFNLLIIYNCAGFESTVIPLSQVNHKFQSPYTYFVLRFRDDYVIIDKKPDCKDEYLIFTAIPNFYENENKLFLLNAYTNITIGPKNSQLRPNIDINNDETFKILFLSPVSHSSKLKFDLKNMKDVQVKYVDERGTLSTIPISSSNSFELKDLQSFILQFTTNWEGQLGYFSHVNDDQFDYKQYPLLYYSANISDFQTSFYPPMDINDGSPLPVTNEVCMCSDEISACTHCPNGLVPYSTESTNTILRNYLSDSGDNKCTIYVDGAQKREFTFEGLSKGDISMISLGLGANLDLKFPESPAKLSLSELSVTISSSTTISSEKLVLNNVNIQISGSSDLNFDLSELESDFDSLNNIKSIKTGSVSFVGNVYKSSIAQGITLKSPNNVYLPISIATSTIDKDAAIINDINIYGDANLYYSSASIVSTFVSSKYKYSFNGNNKSIILFGDFPATTSVVTGGNVFIYTQSSPMFTFTPNSTVTLGGETIMRLNNLLIFNNCHVIIDAAGIARVTLFDDFVKLSNREKEVPMTLPKSLTIKNEVNGGYLEIFAGSNIKAFPPITYNVYENTTTVLGNFVDYKGESPFVIHIFGVFLSIRTFDNYVNPSSVQILLSDNTSPSVSGVIIPFATAAPTAKDYSGPVAAGTIGTLLLIAIVVFIILFTACGNIIGLKTFGPWGSDPYKYKDDDQEGEIIDLNL</sequence>
<dbReference type="VEuPathDB" id="TrichDB:TVAG_166630"/>
<dbReference type="KEGG" id="tva:5466836"/>
<reference evidence="2" key="1">
    <citation type="submission" date="2006-10" db="EMBL/GenBank/DDBJ databases">
        <authorList>
            <person name="Amadeo P."/>
            <person name="Zhao Q."/>
            <person name="Wortman J."/>
            <person name="Fraser-Liggett C."/>
            <person name="Carlton J."/>
        </authorList>
    </citation>
    <scope>NUCLEOTIDE SEQUENCE</scope>
    <source>
        <strain evidence="2">G3</strain>
    </source>
</reference>
<keyword evidence="1" id="KW-1133">Transmembrane helix</keyword>
<evidence type="ECO:0000256" key="1">
    <source>
        <dbReference type="SAM" id="Phobius"/>
    </source>
</evidence>
<dbReference type="EMBL" id="DS113191">
    <property type="protein sequence ID" value="EAY21288.1"/>
    <property type="molecule type" value="Genomic_DNA"/>
</dbReference>
<keyword evidence="1" id="KW-0472">Membrane</keyword>
<gene>
    <name evidence="2" type="ORF">TVAG_166630</name>
</gene>
<dbReference type="RefSeq" id="XP_001582274.1">
    <property type="nucleotide sequence ID" value="XM_001582224.1"/>
</dbReference>
<protein>
    <submittedName>
        <fullName evidence="2">Uncharacterized protein</fullName>
    </submittedName>
</protein>
<evidence type="ECO:0000313" key="3">
    <source>
        <dbReference type="Proteomes" id="UP000001542"/>
    </source>
</evidence>
<proteinExistence type="predicted"/>
<keyword evidence="1" id="KW-0812">Transmembrane</keyword>
<dbReference type="Proteomes" id="UP000001542">
    <property type="component" value="Unassembled WGS sequence"/>
</dbReference>